<dbReference type="InterPro" id="IPR050765">
    <property type="entry name" value="Riboflavin_Biosynth_HTPR"/>
</dbReference>
<sequence>MRHTGRVRLLSSDLHDLDLTETVRDDDLVRLYTFPERGGIRTNFVATLDGAATGADGLTGSINNAADKVVFDLNRQLADVVVVGAATVDTEGYAPAAGKRPLIAVSNSARLPRGWSAGPQTPGMAVLVVPERADAAAVSRARDILGADNVWQMGADQVDLEELVARLRRDGLPRILSEGGPRLHTALLGLGLVDEVALTWVPTFAGGPPPPTTADQQVTVDFRLRHLLESDGTLLGLWSRR</sequence>
<keyword evidence="6" id="KW-1185">Reference proteome</keyword>
<evidence type="ECO:0000256" key="1">
    <source>
        <dbReference type="ARBA" id="ARBA00005104"/>
    </source>
</evidence>
<organism evidence="5 6">
    <name type="scientific">Nostocoides australiense Ben110</name>
    <dbReference type="NCBI Taxonomy" id="1193182"/>
    <lineage>
        <taxon>Bacteria</taxon>
        <taxon>Bacillati</taxon>
        <taxon>Actinomycetota</taxon>
        <taxon>Actinomycetes</taxon>
        <taxon>Micrococcales</taxon>
        <taxon>Intrasporangiaceae</taxon>
        <taxon>Nostocoides</taxon>
    </lineage>
</organism>
<gene>
    <name evidence="5" type="ORF">BN11_1900003</name>
</gene>
<dbReference type="Proteomes" id="UP000035763">
    <property type="component" value="Unassembled WGS sequence"/>
</dbReference>
<dbReference type="STRING" id="1193182.BN11_1900003"/>
<dbReference type="PANTHER" id="PTHR38011">
    <property type="entry name" value="DIHYDROFOLATE REDUCTASE FAMILY PROTEIN (AFU_ORTHOLOGUE AFUA_8G06820)"/>
    <property type="match status" value="1"/>
</dbReference>
<keyword evidence="2" id="KW-0521">NADP</keyword>
<dbReference type="InterPro" id="IPR002734">
    <property type="entry name" value="RibDG_C"/>
</dbReference>
<accession>W6JVJ7</accession>
<dbReference type="GO" id="GO:0008703">
    <property type="term" value="F:5-amino-6-(5-phosphoribosylamino)uracil reductase activity"/>
    <property type="evidence" value="ECO:0007669"/>
    <property type="project" value="InterPro"/>
</dbReference>
<evidence type="ECO:0000313" key="6">
    <source>
        <dbReference type="Proteomes" id="UP000035763"/>
    </source>
</evidence>
<proteinExistence type="predicted"/>
<evidence type="ECO:0000313" key="5">
    <source>
        <dbReference type="EMBL" id="CCH72706.1"/>
    </source>
</evidence>
<dbReference type="AlphaFoldDB" id="W6JVJ7"/>
<dbReference type="EMBL" id="CAJA01000102">
    <property type="protein sequence ID" value="CCH72706.1"/>
    <property type="molecule type" value="Genomic_DNA"/>
</dbReference>
<dbReference type="Gene3D" id="3.40.430.10">
    <property type="entry name" value="Dihydrofolate Reductase, subunit A"/>
    <property type="match status" value="1"/>
</dbReference>
<dbReference type="SUPFAM" id="SSF53597">
    <property type="entry name" value="Dihydrofolate reductase-like"/>
    <property type="match status" value="1"/>
</dbReference>
<dbReference type="GO" id="GO:0009231">
    <property type="term" value="P:riboflavin biosynthetic process"/>
    <property type="evidence" value="ECO:0007669"/>
    <property type="project" value="InterPro"/>
</dbReference>
<evidence type="ECO:0000256" key="3">
    <source>
        <dbReference type="ARBA" id="ARBA00023002"/>
    </source>
</evidence>
<evidence type="ECO:0000256" key="2">
    <source>
        <dbReference type="ARBA" id="ARBA00022857"/>
    </source>
</evidence>
<keyword evidence="3" id="KW-0560">Oxidoreductase</keyword>
<name>W6JVJ7_9MICO</name>
<dbReference type="InterPro" id="IPR024072">
    <property type="entry name" value="DHFR-like_dom_sf"/>
</dbReference>
<comment type="caution">
    <text evidence="5">The sequence shown here is derived from an EMBL/GenBank/DDBJ whole genome shotgun (WGS) entry which is preliminary data.</text>
</comment>
<dbReference type="PANTHER" id="PTHR38011:SF7">
    <property type="entry name" value="2,5-DIAMINO-6-RIBOSYLAMINO-4(3H)-PYRIMIDINONE 5'-PHOSPHATE REDUCTASE"/>
    <property type="match status" value="1"/>
</dbReference>
<protein>
    <recommendedName>
        <fullName evidence="4">Bacterial bifunctional deaminase-reductase C-terminal domain-containing protein</fullName>
    </recommendedName>
</protein>
<comment type="pathway">
    <text evidence="1">Cofactor biosynthesis; riboflavin biosynthesis.</text>
</comment>
<reference evidence="5 6" key="1">
    <citation type="journal article" date="2013" name="ISME J.">
        <title>A metabolic model for members of the genus Tetrasphaera involved in enhanced biological phosphorus removal.</title>
        <authorList>
            <person name="Kristiansen R."/>
            <person name="Nguyen H.T.T."/>
            <person name="Saunders A.M."/>
            <person name="Nielsen J.L."/>
            <person name="Wimmer R."/>
            <person name="Le V.Q."/>
            <person name="McIlroy S.J."/>
            <person name="Petrovski S."/>
            <person name="Seviour R.J."/>
            <person name="Calteau A."/>
            <person name="Nielsen K.L."/>
            <person name="Nielsen P.H."/>
        </authorList>
    </citation>
    <scope>NUCLEOTIDE SEQUENCE [LARGE SCALE GENOMIC DNA]</scope>
    <source>
        <strain evidence="5 6">Ben110</strain>
    </source>
</reference>
<dbReference type="Pfam" id="PF01872">
    <property type="entry name" value="RibD_C"/>
    <property type="match status" value="1"/>
</dbReference>
<feature type="domain" description="Bacterial bifunctional deaminase-reductase C-terminal" evidence="4">
    <location>
        <begin position="40"/>
        <end position="228"/>
    </location>
</feature>
<evidence type="ECO:0000259" key="4">
    <source>
        <dbReference type="Pfam" id="PF01872"/>
    </source>
</evidence>